<keyword evidence="2" id="KW-1133">Transmembrane helix</keyword>
<keyword evidence="2" id="KW-0472">Membrane</keyword>
<organism evidence="3 4">
    <name type="scientific">Arenimonas caeni</name>
    <dbReference type="NCBI Taxonomy" id="2058085"/>
    <lineage>
        <taxon>Bacteria</taxon>
        <taxon>Pseudomonadati</taxon>
        <taxon>Pseudomonadota</taxon>
        <taxon>Gammaproteobacteria</taxon>
        <taxon>Lysobacterales</taxon>
        <taxon>Lysobacteraceae</taxon>
        <taxon>Arenimonas</taxon>
    </lineage>
</organism>
<dbReference type="EMBL" id="PVLF01000017">
    <property type="protein sequence ID" value="PRH81865.1"/>
    <property type="molecule type" value="Genomic_DNA"/>
</dbReference>
<feature type="compositionally biased region" description="Basic and acidic residues" evidence="1">
    <location>
        <begin position="214"/>
        <end position="228"/>
    </location>
</feature>
<keyword evidence="4" id="KW-1185">Reference proteome</keyword>
<feature type="transmembrane region" description="Helical" evidence="2">
    <location>
        <begin position="67"/>
        <end position="84"/>
    </location>
</feature>
<feature type="region of interest" description="Disordered" evidence="1">
    <location>
        <begin position="200"/>
        <end position="228"/>
    </location>
</feature>
<evidence type="ECO:0000256" key="2">
    <source>
        <dbReference type="SAM" id="Phobius"/>
    </source>
</evidence>
<dbReference type="PANTHER" id="PTHR34351:SF1">
    <property type="entry name" value="SLR1927 PROTEIN"/>
    <property type="match status" value="1"/>
</dbReference>
<comment type="caution">
    <text evidence="3">The sequence shown here is derived from an EMBL/GenBank/DDBJ whole genome shotgun (WGS) entry which is preliminary data.</text>
</comment>
<dbReference type="AlphaFoldDB" id="A0A2P6M7C6"/>
<evidence type="ECO:0000256" key="1">
    <source>
        <dbReference type="SAM" id="MobiDB-lite"/>
    </source>
</evidence>
<dbReference type="OrthoDB" id="5298497at2"/>
<accession>A0A2P6M7C6</accession>
<sequence length="322" mass="35508">MPHVPDLAERLGERLSRLPLVRPRAPETLPVHIDRRRIYVLPTGFGLFLALMLGAMVLGGLNYNNNPALLLAFVTAAVAHNSLVQAHLSLSGLRMVALHAEPVFAGQPMAVRAAFEATGLRRRPGLELAAGPVQAAFDLMPGERAEVVLALPTARRGWLEPGRLRLSTIRPLGLARAWSWLLPRARLLVYPLPEAGEVPLPAHGGDSASRRTRQHGEQPHHLREYRPGDARKQIAWKPSASSGRLLVREYEASAPREIELAWDALQGLAHEARIRRLARWVVDAERLGHRFRLHLPGTVIGPGRGPEHRHACLRALALMPDA</sequence>
<dbReference type="PANTHER" id="PTHR34351">
    <property type="entry name" value="SLR1927 PROTEIN-RELATED"/>
    <property type="match status" value="1"/>
</dbReference>
<feature type="transmembrane region" description="Helical" evidence="2">
    <location>
        <begin position="38"/>
        <end position="61"/>
    </location>
</feature>
<gene>
    <name evidence="3" type="ORF">C6N40_10785</name>
</gene>
<dbReference type="Proteomes" id="UP000241736">
    <property type="component" value="Unassembled WGS sequence"/>
</dbReference>
<reference evidence="3 4" key="1">
    <citation type="submission" date="2018-03" db="EMBL/GenBank/DDBJ databases">
        <title>Arenimonas caeni sp. nov., isolated from activated sludge.</title>
        <authorList>
            <person name="Liu H."/>
        </authorList>
    </citation>
    <scope>NUCLEOTIDE SEQUENCE [LARGE SCALE GENOMIC DNA]</scope>
    <source>
        <strain evidence="4">z29</strain>
    </source>
</reference>
<evidence type="ECO:0000313" key="4">
    <source>
        <dbReference type="Proteomes" id="UP000241736"/>
    </source>
</evidence>
<keyword evidence="2" id="KW-0812">Transmembrane</keyword>
<proteinExistence type="predicted"/>
<protein>
    <submittedName>
        <fullName evidence="3">DUF58 domain-containing protein</fullName>
    </submittedName>
</protein>
<name>A0A2P6M7C6_9GAMM</name>
<dbReference type="RefSeq" id="WP_106991030.1">
    <property type="nucleotide sequence ID" value="NZ_JAVEVW010000014.1"/>
</dbReference>
<evidence type="ECO:0000313" key="3">
    <source>
        <dbReference type="EMBL" id="PRH81865.1"/>
    </source>
</evidence>